<accession>A0A3B0PJN2</accession>
<proteinExistence type="predicted"/>
<dbReference type="EMBL" id="LS991949">
    <property type="protein sequence ID" value="SYV90301.1"/>
    <property type="molecule type" value="Genomic_DNA"/>
</dbReference>
<name>A0A3B0PJN2_9BACT</name>
<gene>
    <name evidence="1" type="ORF">NCTC10135_00822</name>
</gene>
<evidence type="ECO:0000313" key="2">
    <source>
        <dbReference type="Proteomes" id="UP000259864"/>
    </source>
</evidence>
<dbReference type="AlphaFoldDB" id="A0A3B0PJN2"/>
<reference evidence="2" key="1">
    <citation type="submission" date="2018-06" db="EMBL/GenBank/DDBJ databases">
        <authorList>
            <consortium name="Pathogen Informatics"/>
        </authorList>
    </citation>
    <scope>NUCLEOTIDE SEQUENCE [LARGE SCALE GENOMIC DNA]</scope>
    <source>
        <strain evidence="2">NCTC10135</strain>
    </source>
</reference>
<evidence type="ECO:0000313" key="1">
    <source>
        <dbReference type="EMBL" id="SYV90301.1"/>
    </source>
</evidence>
<dbReference type="Proteomes" id="UP000259864">
    <property type="component" value="Chromosome 1"/>
</dbReference>
<protein>
    <submittedName>
        <fullName evidence="1">Uncharacterized protein</fullName>
    </submittedName>
</protein>
<sequence length="90" mass="10057">MKIEVAKGTIIAIKINGFFVPNHPAFDTKVYCNEIKVISGITINDNKIAKKTFFPIQFFIERAYPNVIAKNNLTITEIVANPAVNKSDCK</sequence>
<dbReference type="KEGG" id="mala:NCTC10135_00822"/>
<organism evidence="1 2">
    <name type="scientific">Metamycoplasma alkalescens</name>
    <dbReference type="NCBI Taxonomy" id="45363"/>
    <lineage>
        <taxon>Bacteria</taxon>
        <taxon>Bacillati</taxon>
        <taxon>Mycoplasmatota</taxon>
        <taxon>Mycoplasmoidales</taxon>
        <taxon>Metamycoplasmataceae</taxon>
        <taxon>Metamycoplasma</taxon>
    </lineage>
</organism>